<dbReference type="EMBL" id="CAJVPK010000639">
    <property type="protein sequence ID" value="CAG8534919.1"/>
    <property type="molecule type" value="Genomic_DNA"/>
</dbReference>
<dbReference type="OrthoDB" id="2479429at2759"/>
<keyword evidence="3" id="KW-1185">Reference proteome</keyword>
<name>A0A9N9FGR2_9GLOM</name>
<comment type="caution">
    <text evidence="2">The sequence shown here is derived from an EMBL/GenBank/DDBJ whole genome shotgun (WGS) entry which is preliminary data.</text>
</comment>
<dbReference type="Proteomes" id="UP000789706">
    <property type="component" value="Unassembled WGS sequence"/>
</dbReference>
<reference evidence="2" key="1">
    <citation type="submission" date="2021-06" db="EMBL/GenBank/DDBJ databases">
        <authorList>
            <person name="Kallberg Y."/>
            <person name="Tangrot J."/>
            <person name="Rosling A."/>
        </authorList>
    </citation>
    <scope>NUCLEOTIDE SEQUENCE</scope>
    <source>
        <strain evidence="2">AZ414A</strain>
    </source>
</reference>
<proteinExistence type="predicted"/>
<feature type="compositionally biased region" description="Basic and acidic residues" evidence="1">
    <location>
        <begin position="101"/>
        <end position="119"/>
    </location>
</feature>
<feature type="compositionally biased region" description="Polar residues" evidence="1">
    <location>
        <begin position="120"/>
        <end position="129"/>
    </location>
</feature>
<evidence type="ECO:0000313" key="3">
    <source>
        <dbReference type="Proteomes" id="UP000789706"/>
    </source>
</evidence>
<organism evidence="2 3">
    <name type="scientific">Diversispora eburnea</name>
    <dbReference type="NCBI Taxonomy" id="1213867"/>
    <lineage>
        <taxon>Eukaryota</taxon>
        <taxon>Fungi</taxon>
        <taxon>Fungi incertae sedis</taxon>
        <taxon>Mucoromycota</taxon>
        <taxon>Glomeromycotina</taxon>
        <taxon>Glomeromycetes</taxon>
        <taxon>Diversisporales</taxon>
        <taxon>Diversisporaceae</taxon>
        <taxon>Diversispora</taxon>
    </lineage>
</organism>
<dbReference type="AlphaFoldDB" id="A0A9N9FGR2"/>
<accession>A0A9N9FGR2</accession>
<protein>
    <submittedName>
        <fullName evidence="2">11105_t:CDS:1</fullName>
    </submittedName>
</protein>
<gene>
    <name evidence="2" type="ORF">DEBURN_LOCUS6323</name>
</gene>
<evidence type="ECO:0000256" key="1">
    <source>
        <dbReference type="SAM" id="MobiDB-lite"/>
    </source>
</evidence>
<evidence type="ECO:0000313" key="2">
    <source>
        <dbReference type="EMBL" id="CAG8534919.1"/>
    </source>
</evidence>
<feature type="region of interest" description="Disordered" evidence="1">
    <location>
        <begin position="82"/>
        <end position="129"/>
    </location>
</feature>
<sequence length="129" mass="14981">MEFQKLIEIIKKYKGNGIDYAYTSQTGGRSSPDNTRNHSYSKEVYNIYSPELKKEAREIALFGHTEDGGFCRFSTEFNGEQYEYEKGDGSNPDKLTIKGISPEEKRKQQEQRDREKAQQRENNQNDNSP</sequence>